<evidence type="ECO:0000256" key="2">
    <source>
        <dbReference type="ARBA" id="ARBA00010792"/>
    </source>
</evidence>
<dbReference type="PANTHER" id="PTHR30353">
    <property type="entry name" value="INNER MEMBRANE PROTEIN DEDA-RELATED"/>
    <property type="match status" value="1"/>
</dbReference>
<keyword evidence="6 7" id="KW-0472">Membrane</keyword>
<dbReference type="EMBL" id="CP095342">
    <property type="protein sequence ID" value="XAG60146.1"/>
    <property type="molecule type" value="Genomic_DNA"/>
</dbReference>
<feature type="domain" description="VTT" evidence="8">
    <location>
        <begin position="64"/>
        <end position="179"/>
    </location>
</feature>
<sequence length="233" mass="26002">MIEERYCEYAIVYFSALWHQDLIALQHIDLSLLYLCIGLLIFVESAFLPAAPLPCDSIVILCGSLAAVGILNLYVVIGVLIIAGWLGGAMAFYQGHQLKEWRMVASWLGKVPAKQWDTTDRLIHKYGMLAMFMARFLPVVRSLLPMVMGLRNAISPTRFLLVTPLSAIAWVLFLVFSGYGVSLLPDNLSKIANHILILAPLMTLLIGVVSLLIGWSVRRRAQQKISPIHRESN</sequence>
<evidence type="ECO:0000313" key="9">
    <source>
        <dbReference type="EMBL" id="XAG60146.1"/>
    </source>
</evidence>
<dbReference type="GO" id="GO:0005886">
    <property type="term" value="C:plasma membrane"/>
    <property type="evidence" value="ECO:0007669"/>
    <property type="project" value="UniProtKB-SubCell"/>
</dbReference>
<dbReference type="AlphaFoldDB" id="A0AAU6TEN0"/>
<accession>A0AAU6TEN0</accession>
<evidence type="ECO:0000256" key="5">
    <source>
        <dbReference type="ARBA" id="ARBA00022989"/>
    </source>
</evidence>
<gene>
    <name evidence="9" type="ORF">MRL64_07220</name>
</gene>
<name>A0AAU6TEN0_UNCXX</name>
<evidence type="ECO:0000256" key="7">
    <source>
        <dbReference type="RuleBase" id="RU367016"/>
    </source>
</evidence>
<evidence type="ECO:0000256" key="4">
    <source>
        <dbReference type="ARBA" id="ARBA00022692"/>
    </source>
</evidence>
<dbReference type="Pfam" id="PF09335">
    <property type="entry name" value="VTT_dom"/>
    <property type="match status" value="1"/>
</dbReference>
<feature type="transmembrane region" description="Helical" evidence="7">
    <location>
        <begin position="191"/>
        <end position="215"/>
    </location>
</feature>
<dbReference type="PANTHER" id="PTHR30353:SF11">
    <property type="entry name" value="INNER MEMBRANE PROTEIN YQJA"/>
    <property type="match status" value="1"/>
</dbReference>
<dbReference type="InterPro" id="IPR032816">
    <property type="entry name" value="VTT_dom"/>
</dbReference>
<feature type="transmembrane region" description="Helical" evidence="7">
    <location>
        <begin position="32"/>
        <end position="51"/>
    </location>
</feature>
<keyword evidence="5 7" id="KW-1133">Transmembrane helix</keyword>
<keyword evidence="4 7" id="KW-0812">Transmembrane</keyword>
<keyword evidence="3 7" id="KW-1003">Cell membrane</keyword>
<comment type="subcellular location">
    <subcellularLocation>
        <location evidence="1 7">Cell membrane</location>
        <topology evidence="1 7">Multi-pass membrane protein</topology>
    </subcellularLocation>
</comment>
<evidence type="ECO:0000259" key="8">
    <source>
        <dbReference type="Pfam" id="PF09335"/>
    </source>
</evidence>
<evidence type="ECO:0000256" key="3">
    <source>
        <dbReference type="ARBA" id="ARBA00022475"/>
    </source>
</evidence>
<feature type="transmembrane region" description="Helical" evidence="7">
    <location>
        <begin position="58"/>
        <end position="86"/>
    </location>
</feature>
<organism evidence="9">
    <name type="scientific">bacterium 19MO02SH05</name>
    <dbReference type="NCBI Taxonomy" id="2920696"/>
    <lineage>
        <taxon>Bacteria</taxon>
    </lineage>
</organism>
<dbReference type="InterPro" id="IPR032818">
    <property type="entry name" value="DedA-like"/>
</dbReference>
<proteinExistence type="inferred from homology"/>
<evidence type="ECO:0000256" key="1">
    <source>
        <dbReference type="ARBA" id="ARBA00004651"/>
    </source>
</evidence>
<comment type="similarity">
    <text evidence="2 7">Belongs to the DedA family.</text>
</comment>
<reference evidence="9" key="1">
    <citation type="submission" date="2022-03" db="EMBL/GenBank/DDBJ databases">
        <title>Sea Food Isolates.</title>
        <authorList>
            <person name="Li c."/>
        </authorList>
    </citation>
    <scope>NUCLEOTIDE SEQUENCE</scope>
    <source>
        <strain evidence="9">19MO02SH05</strain>
    </source>
</reference>
<protein>
    <submittedName>
        <fullName evidence="9">DedA family protein</fullName>
    </submittedName>
</protein>
<feature type="transmembrane region" description="Helical" evidence="7">
    <location>
        <begin position="159"/>
        <end position="179"/>
    </location>
</feature>
<evidence type="ECO:0000256" key="6">
    <source>
        <dbReference type="ARBA" id="ARBA00023136"/>
    </source>
</evidence>